<proteinExistence type="predicted"/>
<evidence type="ECO:0000313" key="2">
    <source>
        <dbReference type="Proteomes" id="UP000830768"/>
    </source>
</evidence>
<accession>A0ACD3YM75</accession>
<gene>
    <name evidence="1" type="ORF">LCI18_000980</name>
</gene>
<name>A0ACD3YM75_FUSSC</name>
<sequence length="614" mass="69254">MNVEQQLTKALQDQFENDNADEKRLEEVTDKIKHSIIYQYNWEELLHPMPVLIQSIAACFAAARMLKSRVDELKKYIDGTYSNIKEIDEALERWLNHTTAFHAGCLHMQSSMKNEEWETAMDQFRFSTLANTSDAQRNATERFGKQVGSAFAAFKKAADICPPGNDILGQQVVRELADFVSTSFSQLLESYSQNLLPDRRGVQSEYVRKRQLLYTDPAYAEVKRNMVYFELINAVVNGGDMRPSESLSFAKQMLSEAKNSFQYLATHEEPSQQLLLALDNAINLSYKATYLSVQKLAAIGRALPGSGVGGVSGSYRDTSTPNNDQGPVMGTNQDLRSIISRTDAKSIQAQAVLESAKCRLVTKQKYLFQSHELYSETHDKIGEQLSRITEVIAELGELAQNNKMSLEDIKTILIRSAELIAHIKGQVMTLCRFFKAAVAAIDAMTTYMINPFLEMADTRSGEGKRLGNYSLGDLKRTVASQAAITLRAYVSVFNDFSRQWSDICHDPVMNGLGRTQQLRFKFPFNEIASEIDQLQGWSKMTRGRMATMSYQWRKDVLEKIGERDDKAKLDNRDLALKPETLQAIDAGMRELEGVAKDVITMRFDNSSLNQFGLN</sequence>
<evidence type="ECO:0000313" key="1">
    <source>
        <dbReference type="EMBL" id="UPK90045.1"/>
    </source>
</evidence>
<organism evidence="1 2">
    <name type="scientific">Fusarium solani subsp. cucurbitae</name>
    <name type="common">Neocosmosporum cucurbitae</name>
    <dbReference type="NCBI Taxonomy" id="2747967"/>
    <lineage>
        <taxon>Eukaryota</taxon>
        <taxon>Fungi</taxon>
        <taxon>Dikarya</taxon>
        <taxon>Ascomycota</taxon>
        <taxon>Pezizomycotina</taxon>
        <taxon>Sordariomycetes</taxon>
        <taxon>Hypocreomycetidae</taxon>
        <taxon>Hypocreales</taxon>
        <taxon>Nectriaceae</taxon>
        <taxon>Fusarium</taxon>
        <taxon>Fusarium solani species complex</taxon>
    </lineage>
</organism>
<protein>
    <submittedName>
        <fullName evidence="1">Uncharacterized protein</fullName>
    </submittedName>
</protein>
<dbReference type="Proteomes" id="UP000830768">
    <property type="component" value="Chromosome 1"/>
</dbReference>
<keyword evidence="2" id="KW-1185">Reference proteome</keyword>
<dbReference type="EMBL" id="CP090030">
    <property type="protein sequence ID" value="UPK90045.1"/>
    <property type="molecule type" value="Genomic_DNA"/>
</dbReference>
<reference evidence="1" key="1">
    <citation type="submission" date="2021-11" db="EMBL/GenBank/DDBJ databases">
        <title>Fusarium solani-melongenae Genome sequencing and assembly.</title>
        <authorList>
            <person name="Xie S."/>
            <person name="Huang L."/>
            <person name="Zhang X."/>
        </authorList>
    </citation>
    <scope>NUCLEOTIDE SEQUENCE</scope>
    <source>
        <strain evidence="1">CRI 24-3</strain>
    </source>
</reference>